<proteinExistence type="predicted"/>
<protein>
    <recommendedName>
        <fullName evidence="1">Pvc16 N-terminal domain-containing protein</fullName>
    </recommendedName>
</protein>
<feature type="domain" description="Pvc16 N-terminal" evidence="1">
    <location>
        <begin position="5"/>
        <end position="165"/>
    </location>
</feature>
<sequence>MFQDLDKTLAALLQRELAASNVAVSFAAPDSSFPPMEVTLPAVDLFLYDVRENLELHSNDWHHETQNGRILRHKAPIRIDCSYLITAWSSATNPIDDEHRLLGEVMKVLLRYRQLPDDVLQGELIGLHPPVRARAMRSGYLQSLGEFWQAMGGKPKASLHYTLTISANIFAPEDLGVPTTERIVKLQQGVAGKK</sequence>
<dbReference type="InterPro" id="IPR025351">
    <property type="entry name" value="Pvc16_N"/>
</dbReference>
<evidence type="ECO:0000259" key="1">
    <source>
        <dbReference type="Pfam" id="PF14065"/>
    </source>
</evidence>
<dbReference type="AlphaFoldDB" id="A0A3B0V4S3"/>
<dbReference type="EMBL" id="UOEU01000480">
    <property type="protein sequence ID" value="VAW33752.1"/>
    <property type="molecule type" value="Genomic_DNA"/>
</dbReference>
<evidence type="ECO:0000313" key="2">
    <source>
        <dbReference type="EMBL" id="VAW33752.1"/>
    </source>
</evidence>
<dbReference type="Pfam" id="PF14065">
    <property type="entry name" value="Pvc16_N"/>
    <property type="match status" value="1"/>
</dbReference>
<accession>A0A3B0V4S3</accession>
<organism evidence="2">
    <name type="scientific">hydrothermal vent metagenome</name>
    <dbReference type="NCBI Taxonomy" id="652676"/>
    <lineage>
        <taxon>unclassified sequences</taxon>
        <taxon>metagenomes</taxon>
        <taxon>ecological metagenomes</taxon>
    </lineage>
</organism>
<gene>
    <name evidence="2" type="ORF">MNBD_CHLOROFLEXI01-3463</name>
</gene>
<reference evidence="2" key="1">
    <citation type="submission" date="2018-06" db="EMBL/GenBank/DDBJ databases">
        <authorList>
            <person name="Zhirakovskaya E."/>
        </authorList>
    </citation>
    <scope>NUCLEOTIDE SEQUENCE</scope>
</reference>
<name>A0A3B0V4S3_9ZZZZ</name>